<keyword evidence="6" id="KW-1015">Disulfide bond</keyword>
<comment type="catalytic activity">
    <reaction evidence="11">
        <text>a hydroperoxide + [thioredoxin]-dithiol = an alcohol + [thioredoxin]-disulfide + H2O</text>
        <dbReference type="Rhea" id="RHEA:62620"/>
        <dbReference type="Rhea" id="RHEA-COMP:10698"/>
        <dbReference type="Rhea" id="RHEA-COMP:10700"/>
        <dbReference type="ChEBI" id="CHEBI:15377"/>
        <dbReference type="ChEBI" id="CHEBI:29950"/>
        <dbReference type="ChEBI" id="CHEBI:30879"/>
        <dbReference type="ChEBI" id="CHEBI:35924"/>
        <dbReference type="ChEBI" id="CHEBI:50058"/>
        <dbReference type="EC" id="1.11.1.24"/>
    </reaction>
</comment>
<dbReference type="EC" id="1.11.1.24" evidence="2"/>
<dbReference type="PROSITE" id="PS51352">
    <property type="entry name" value="THIOREDOXIN_2"/>
    <property type="match status" value="1"/>
</dbReference>
<keyword evidence="5" id="KW-0560">Oxidoreductase</keyword>
<evidence type="ECO:0000256" key="1">
    <source>
        <dbReference type="ARBA" id="ARBA00003330"/>
    </source>
</evidence>
<reference evidence="13 14" key="1">
    <citation type="submission" date="2016-08" db="EMBL/GenBank/DDBJ databases">
        <title>Genome of Bacillus solimangrovi GH2-4.</title>
        <authorList>
            <person name="Lim S."/>
            <person name="Kim B.-C."/>
        </authorList>
    </citation>
    <scope>NUCLEOTIDE SEQUENCE [LARGE SCALE GENOMIC DNA]</scope>
    <source>
        <strain evidence="13 14">GH2-4</strain>
    </source>
</reference>
<dbReference type="PANTHER" id="PTHR42801:SF7">
    <property type="entry name" value="SLL1159 PROTEIN"/>
    <property type="match status" value="1"/>
</dbReference>
<dbReference type="GO" id="GO:0008379">
    <property type="term" value="F:thioredoxin peroxidase activity"/>
    <property type="evidence" value="ECO:0007669"/>
    <property type="project" value="TreeGrafter"/>
</dbReference>
<accession>A0A1E5LAS5</accession>
<evidence type="ECO:0000256" key="2">
    <source>
        <dbReference type="ARBA" id="ARBA00013017"/>
    </source>
</evidence>
<dbReference type="InterPro" id="IPR013766">
    <property type="entry name" value="Thioredoxin_domain"/>
</dbReference>
<dbReference type="InterPro" id="IPR050924">
    <property type="entry name" value="Peroxiredoxin_BCP/PrxQ"/>
</dbReference>
<evidence type="ECO:0000256" key="11">
    <source>
        <dbReference type="ARBA" id="ARBA00049091"/>
    </source>
</evidence>
<keyword evidence="14" id="KW-1185">Reference proteome</keyword>
<keyword evidence="4" id="KW-0049">Antioxidant</keyword>
<dbReference type="STRING" id="1305675.BFG57_06170"/>
<dbReference type="OrthoDB" id="9809746at2"/>
<comment type="similarity">
    <text evidence="9">Belongs to the peroxiredoxin family. BCP/PrxQ subfamily.</text>
</comment>
<evidence type="ECO:0000259" key="12">
    <source>
        <dbReference type="PROSITE" id="PS51352"/>
    </source>
</evidence>
<evidence type="ECO:0000256" key="7">
    <source>
        <dbReference type="ARBA" id="ARBA00023284"/>
    </source>
</evidence>
<evidence type="ECO:0000256" key="8">
    <source>
        <dbReference type="ARBA" id="ARBA00032824"/>
    </source>
</evidence>
<evidence type="ECO:0000313" key="14">
    <source>
        <dbReference type="Proteomes" id="UP000095209"/>
    </source>
</evidence>
<protein>
    <recommendedName>
        <fullName evidence="2">thioredoxin-dependent peroxiredoxin</fullName>
        <ecNumber evidence="2">1.11.1.24</ecNumber>
    </recommendedName>
    <alternativeName>
        <fullName evidence="10">Bacterioferritin comigratory protein</fullName>
    </alternativeName>
    <alternativeName>
        <fullName evidence="8">Thioredoxin peroxidase</fullName>
    </alternativeName>
</protein>
<gene>
    <name evidence="13" type="ORF">BFG57_06170</name>
</gene>
<evidence type="ECO:0000256" key="6">
    <source>
        <dbReference type="ARBA" id="ARBA00023157"/>
    </source>
</evidence>
<dbReference type="GO" id="GO:0005737">
    <property type="term" value="C:cytoplasm"/>
    <property type="evidence" value="ECO:0007669"/>
    <property type="project" value="TreeGrafter"/>
</dbReference>
<name>A0A1E5LAS5_9BACI</name>
<dbReference type="GO" id="GO:0034599">
    <property type="term" value="P:cellular response to oxidative stress"/>
    <property type="evidence" value="ECO:0007669"/>
    <property type="project" value="TreeGrafter"/>
</dbReference>
<dbReference type="AlphaFoldDB" id="A0A1E5LAS5"/>
<dbReference type="Proteomes" id="UP000095209">
    <property type="component" value="Unassembled WGS sequence"/>
</dbReference>
<keyword evidence="3" id="KW-0575">Peroxidase</keyword>
<organism evidence="13 14">
    <name type="scientific">Bacillus solimangrovi</name>
    <dbReference type="NCBI Taxonomy" id="1305675"/>
    <lineage>
        <taxon>Bacteria</taxon>
        <taxon>Bacillati</taxon>
        <taxon>Bacillota</taxon>
        <taxon>Bacilli</taxon>
        <taxon>Bacillales</taxon>
        <taxon>Bacillaceae</taxon>
        <taxon>Bacillus</taxon>
    </lineage>
</organism>
<dbReference type="CDD" id="cd02970">
    <property type="entry name" value="PRX_like2"/>
    <property type="match status" value="1"/>
</dbReference>
<evidence type="ECO:0000256" key="4">
    <source>
        <dbReference type="ARBA" id="ARBA00022862"/>
    </source>
</evidence>
<keyword evidence="7" id="KW-0676">Redox-active center</keyword>
<dbReference type="GO" id="GO:0045454">
    <property type="term" value="P:cell redox homeostasis"/>
    <property type="evidence" value="ECO:0007669"/>
    <property type="project" value="TreeGrafter"/>
</dbReference>
<comment type="caution">
    <text evidence="13">The sequence shown here is derived from an EMBL/GenBank/DDBJ whole genome shotgun (WGS) entry which is preliminary data.</text>
</comment>
<dbReference type="Pfam" id="PF00578">
    <property type="entry name" value="AhpC-TSA"/>
    <property type="match status" value="1"/>
</dbReference>
<evidence type="ECO:0000256" key="9">
    <source>
        <dbReference type="ARBA" id="ARBA00038489"/>
    </source>
</evidence>
<evidence type="ECO:0000256" key="5">
    <source>
        <dbReference type="ARBA" id="ARBA00023002"/>
    </source>
</evidence>
<feature type="domain" description="Thioredoxin" evidence="12">
    <location>
        <begin position="44"/>
        <end position="217"/>
    </location>
</feature>
<dbReference type="RefSeq" id="WP_069718716.1">
    <property type="nucleotide sequence ID" value="NZ_MJEH01000063.1"/>
</dbReference>
<dbReference type="Gene3D" id="3.40.30.10">
    <property type="entry name" value="Glutaredoxin"/>
    <property type="match status" value="1"/>
</dbReference>
<sequence length="218" mass="25128">MEKSMQEEISDYINNFKQKADQVTQDKMKKAIDELENSTYGKGLRIGEKAPDFLLPNATGEQVQLSDALQNGPVILTFYRGDWCPYCNIELRAYQRILDDIHAQGASLIAISPQTPDNSLTTQEKNDLKFHVLSDKENKVASLFRLVYPLPDYLIELYKQRGLHIDKYNEEESWTLPVAATYIIAQDKTILFEFTKADYKARVEPSEVLERLKRIMKS</sequence>
<dbReference type="InterPro" id="IPR000866">
    <property type="entry name" value="AhpC/TSA"/>
</dbReference>
<proteinExistence type="inferred from homology"/>
<dbReference type="InterPro" id="IPR036249">
    <property type="entry name" value="Thioredoxin-like_sf"/>
</dbReference>
<evidence type="ECO:0000256" key="3">
    <source>
        <dbReference type="ARBA" id="ARBA00022559"/>
    </source>
</evidence>
<dbReference type="EMBL" id="MJEH01000063">
    <property type="protein sequence ID" value="OEH91200.1"/>
    <property type="molecule type" value="Genomic_DNA"/>
</dbReference>
<comment type="function">
    <text evidence="1">Thiol-specific peroxidase that catalyzes the reduction of hydrogen peroxide and organic hydroperoxides to water and alcohols, respectively. Plays a role in cell protection against oxidative stress by detoxifying peroxides and as sensor of hydrogen peroxide-mediated signaling events.</text>
</comment>
<dbReference type="PANTHER" id="PTHR42801">
    <property type="entry name" value="THIOREDOXIN-DEPENDENT PEROXIDE REDUCTASE"/>
    <property type="match status" value="1"/>
</dbReference>
<evidence type="ECO:0000256" key="10">
    <source>
        <dbReference type="ARBA" id="ARBA00041373"/>
    </source>
</evidence>
<evidence type="ECO:0000313" key="13">
    <source>
        <dbReference type="EMBL" id="OEH91200.1"/>
    </source>
</evidence>
<dbReference type="SUPFAM" id="SSF52833">
    <property type="entry name" value="Thioredoxin-like"/>
    <property type="match status" value="1"/>
</dbReference>